<dbReference type="SUPFAM" id="SSF69593">
    <property type="entry name" value="Glycerol-3-phosphate (1)-acyltransferase"/>
    <property type="match status" value="1"/>
</dbReference>
<dbReference type="GO" id="GO:0012505">
    <property type="term" value="C:endomembrane system"/>
    <property type="evidence" value="ECO:0007669"/>
    <property type="project" value="TreeGrafter"/>
</dbReference>
<keyword evidence="1" id="KW-0472">Membrane</keyword>
<organism evidence="3">
    <name type="scientific">freshwater metagenome</name>
    <dbReference type="NCBI Taxonomy" id="449393"/>
    <lineage>
        <taxon>unclassified sequences</taxon>
        <taxon>metagenomes</taxon>
        <taxon>ecological metagenomes</taxon>
    </lineage>
</organism>
<dbReference type="SMART" id="SM00563">
    <property type="entry name" value="PlsC"/>
    <property type="match status" value="1"/>
</dbReference>
<dbReference type="InterPro" id="IPR002123">
    <property type="entry name" value="Plipid/glycerol_acylTrfase"/>
</dbReference>
<gene>
    <name evidence="3" type="ORF">UFOPK2992_00234</name>
</gene>
<dbReference type="AlphaFoldDB" id="A0A6J6WXX4"/>
<accession>A0A6J6WXX4</accession>
<dbReference type="PANTHER" id="PTHR10983:SF24">
    <property type="entry name" value="1-ACYLGLYCEROL-3-PHOSPHATE O-ACYLTRANSFERASE 3, ISOFORM E-RELATED"/>
    <property type="match status" value="1"/>
</dbReference>
<keyword evidence="1" id="KW-1133">Transmembrane helix</keyword>
<evidence type="ECO:0000313" key="3">
    <source>
        <dbReference type="EMBL" id="CAB4788585.1"/>
    </source>
</evidence>
<feature type="transmembrane region" description="Helical" evidence="1">
    <location>
        <begin position="56"/>
        <end position="83"/>
    </location>
</feature>
<proteinExistence type="predicted"/>
<dbReference type="Pfam" id="PF01553">
    <property type="entry name" value="Acyltransferase"/>
    <property type="match status" value="1"/>
</dbReference>
<dbReference type="EMBL" id="CAFAAI010000020">
    <property type="protein sequence ID" value="CAB4788585.1"/>
    <property type="molecule type" value="Genomic_DNA"/>
</dbReference>
<evidence type="ECO:0000256" key="1">
    <source>
        <dbReference type="SAM" id="Phobius"/>
    </source>
</evidence>
<dbReference type="GO" id="GO:0003841">
    <property type="term" value="F:1-acylglycerol-3-phosphate O-acyltransferase activity"/>
    <property type="evidence" value="ECO:0007669"/>
    <property type="project" value="TreeGrafter"/>
</dbReference>
<feature type="transmembrane region" description="Helical" evidence="1">
    <location>
        <begin position="20"/>
        <end position="44"/>
    </location>
</feature>
<keyword evidence="1" id="KW-0812">Transmembrane</keyword>
<dbReference type="PANTHER" id="PTHR10983">
    <property type="entry name" value="1-ACYLGLYCEROL-3-PHOSPHATE ACYLTRANSFERASE-RELATED"/>
    <property type="match status" value="1"/>
</dbReference>
<protein>
    <submittedName>
        <fullName evidence="3">Unannotated protein</fullName>
    </submittedName>
</protein>
<reference evidence="3" key="1">
    <citation type="submission" date="2020-05" db="EMBL/GenBank/DDBJ databases">
        <authorList>
            <person name="Chiriac C."/>
            <person name="Salcher M."/>
            <person name="Ghai R."/>
            <person name="Kavagutti S V."/>
        </authorList>
    </citation>
    <scope>NUCLEOTIDE SEQUENCE</scope>
</reference>
<sequence>MSYNGAVSVSKNTLQRRVITIPALFVAAILLTLLIPVWVPVMVLADALRAKFRFPLLRLVSFAFCWAWLETVGVVAAFGLWVIGQSGNQRAHYDLQRWWAAHLLDALRVTCGIRVETTDHAVFSPGPAVLFVRHASLADSLVSAYVITHLAQMRPHYVLKRELLSDPCLDVVGQRVPNYFLDRGANDSAPELAAIERLAAALGPADIGIIFPEGTRANPAKRAAAMAKLEQRDPVRADKLKNLRHLLPPRPSGASAMMRGAPNADVILAWHVGFEGLDTFGGILKALSRRFDPIRFVAHRVANAEVPSGDAFAPWLDDQWLRLDNEVDLALTERAERKLT</sequence>
<evidence type="ECO:0000259" key="2">
    <source>
        <dbReference type="SMART" id="SM00563"/>
    </source>
</evidence>
<name>A0A6J6WXX4_9ZZZZ</name>
<feature type="domain" description="Phospholipid/glycerol acyltransferase" evidence="2">
    <location>
        <begin position="128"/>
        <end position="274"/>
    </location>
</feature>